<dbReference type="OrthoDB" id="10003767at2759"/>
<dbReference type="InterPro" id="IPR011009">
    <property type="entry name" value="Kinase-like_dom_sf"/>
</dbReference>
<dbReference type="PANTHER" id="PTHR36091">
    <property type="entry name" value="ALTERED INHERITANCE OF MITOCHONDRIA PROTEIN 9, MITOCHONDRIAL"/>
    <property type="match status" value="1"/>
</dbReference>
<name>A0A0L1ITS0_ASPN3</name>
<evidence type="ECO:0000313" key="3">
    <source>
        <dbReference type="Proteomes" id="UP000037505"/>
    </source>
</evidence>
<reference evidence="2 3" key="1">
    <citation type="submission" date="2014-06" db="EMBL/GenBank/DDBJ databases">
        <title>The Genome of the Aflatoxigenic Filamentous Fungus Aspergillus nomius.</title>
        <authorList>
            <person name="Moore M.G."/>
            <person name="Shannon B.M."/>
            <person name="Brian M.M."/>
        </authorList>
    </citation>
    <scope>NUCLEOTIDE SEQUENCE [LARGE SCALE GENOMIC DNA]</scope>
    <source>
        <strain evidence="2 3">NRRL 13137</strain>
    </source>
</reference>
<organism evidence="2 3">
    <name type="scientific">Aspergillus nomiae NRRL (strain ATCC 15546 / NRRL 13137 / CBS 260.88 / M93)</name>
    <dbReference type="NCBI Taxonomy" id="1509407"/>
    <lineage>
        <taxon>Eukaryota</taxon>
        <taxon>Fungi</taxon>
        <taxon>Dikarya</taxon>
        <taxon>Ascomycota</taxon>
        <taxon>Pezizomycotina</taxon>
        <taxon>Eurotiomycetes</taxon>
        <taxon>Eurotiomycetidae</taxon>
        <taxon>Eurotiales</taxon>
        <taxon>Aspergillaceae</taxon>
        <taxon>Aspergillus</taxon>
        <taxon>Aspergillus subgen. Circumdati</taxon>
    </lineage>
</organism>
<dbReference type="Gene3D" id="3.30.200.20">
    <property type="entry name" value="Phosphorylase Kinase, domain 1"/>
    <property type="match status" value="1"/>
</dbReference>
<comment type="caution">
    <text evidence="2">The sequence shown here is derived from an EMBL/GenBank/DDBJ whole genome shotgun (WGS) entry which is preliminary data.</text>
</comment>
<dbReference type="Proteomes" id="UP000037505">
    <property type="component" value="Unassembled WGS sequence"/>
</dbReference>
<feature type="domain" description="Aminoglycoside phosphotransferase" evidence="1">
    <location>
        <begin position="98"/>
        <end position="358"/>
    </location>
</feature>
<dbReference type="AlphaFoldDB" id="A0A0L1ITS0"/>
<sequence length="566" mass="64868">MVNFLPRPTIARSISTLPCFRKPWFCYKQPAISVSRHHLCTSPHALHEEFFRNTSRRWIFNETDRLSERYVKFRPSELQRIAGKAMQQDDYPDIAKLAEGGFNKIFILRAKNGREVIARIPTPIAGPAHYTTASEVATMDFLRTVLKLPVPEVFTYSKTSDNPVGAEYILMERVEGESLSSRWLSLTTDEVKDIMTQIADMERKIFDFRFPAYGSLYHKKDLDGETQIPIVGDFVVGPVSTRQFWHGERSKTEIDRGPCKLSPVDCVTSAARREMDVIQQYAKAQPRQTFLLPTDYNIEPSEHSSLLSRFLQLAPYLIPPGSYSAPTLRHPDLSLSNILLAPGSSKIISIIDWQDAAIFPRFMQTGYPAFCEHDFSQPQSLHIPSLPDDFDKMDIDEQRQSKAAFRLEEANVYYTAATGIHNDEHMRVLKTPYLGMQQYLLRQTGYPWDADVINLRTALVGITTPSVWSKISSAVCPVVFSDEEREAALAESQEWNESEQLLSRVREHLNIDPEGGTEPDNFERAVEGNRQFRMEMVRQAEAGQREICWRNWPYKDKEDRSMPPDT</sequence>
<keyword evidence="3" id="KW-1185">Reference proteome</keyword>
<dbReference type="CDD" id="cd05120">
    <property type="entry name" value="APH_ChoK_like"/>
    <property type="match status" value="1"/>
</dbReference>
<dbReference type="Pfam" id="PF01636">
    <property type="entry name" value="APH"/>
    <property type="match status" value="1"/>
</dbReference>
<evidence type="ECO:0000259" key="1">
    <source>
        <dbReference type="Pfam" id="PF01636"/>
    </source>
</evidence>
<gene>
    <name evidence="2" type="ORF">ANOM_009755</name>
</gene>
<dbReference type="EMBL" id="JNOM01000333">
    <property type="protein sequence ID" value="KNG82578.1"/>
    <property type="molecule type" value="Genomic_DNA"/>
</dbReference>
<proteinExistence type="predicted"/>
<evidence type="ECO:0000313" key="2">
    <source>
        <dbReference type="EMBL" id="KNG82578.1"/>
    </source>
</evidence>
<dbReference type="Gene3D" id="3.90.1200.10">
    <property type="match status" value="1"/>
</dbReference>
<accession>A0A0L1ITS0</accession>
<dbReference type="RefSeq" id="XP_015403501.1">
    <property type="nucleotide sequence ID" value="XM_015555011.1"/>
</dbReference>
<dbReference type="InterPro" id="IPR051035">
    <property type="entry name" value="Mito_inheritance_9"/>
</dbReference>
<dbReference type="GO" id="GO:0005739">
    <property type="term" value="C:mitochondrion"/>
    <property type="evidence" value="ECO:0007669"/>
    <property type="project" value="TreeGrafter"/>
</dbReference>
<dbReference type="GeneID" id="26811559"/>
<dbReference type="SUPFAM" id="SSF56112">
    <property type="entry name" value="Protein kinase-like (PK-like)"/>
    <property type="match status" value="1"/>
</dbReference>
<dbReference type="PANTHER" id="PTHR36091:SF2">
    <property type="entry name" value="AMINOGLYCOSIDE PHOSPHOTRANSFERASE DOMAIN-CONTAINING PROTEIN"/>
    <property type="match status" value="1"/>
</dbReference>
<protein>
    <submittedName>
        <fullName evidence="2">Mitochondria protein Fmp29</fullName>
    </submittedName>
</protein>
<dbReference type="InterPro" id="IPR002575">
    <property type="entry name" value="Aminoglycoside_PTrfase"/>
</dbReference>